<dbReference type="EMBL" id="JAUSVL010000001">
    <property type="protein sequence ID" value="MDQ0291084.1"/>
    <property type="molecule type" value="Genomic_DNA"/>
</dbReference>
<dbReference type="PANTHER" id="PTHR30441:SF8">
    <property type="entry name" value="DUF748 DOMAIN-CONTAINING PROTEIN"/>
    <property type="match status" value="1"/>
</dbReference>
<keyword evidence="1" id="KW-1133">Transmembrane helix</keyword>
<dbReference type="InterPro" id="IPR052894">
    <property type="entry name" value="AsmA-related"/>
</dbReference>
<name>A0AAE4AP95_9BACT</name>
<keyword evidence="3" id="KW-1185">Reference proteome</keyword>
<evidence type="ECO:0000256" key="1">
    <source>
        <dbReference type="SAM" id="Phobius"/>
    </source>
</evidence>
<evidence type="ECO:0000313" key="3">
    <source>
        <dbReference type="Proteomes" id="UP001238163"/>
    </source>
</evidence>
<comment type="caution">
    <text evidence="2">The sequence shown here is derived from an EMBL/GenBank/DDBJ whole genome shotgun (WGS) entry which is preliminary data.</text>
</comment>
<dbReference type="Proteomes" id="UP001238163">
    <property type="component" value="Unassembled WGS sequence"/>
</dbReference>
<sequence length="280" mass="28099">MALTGKAKKILSVVGVVVVLLVLALAIFVASLGGIIKTGIETVGSRVTKCKITVEDVDFSLLRGKLAITNLVVGNPDGFNTASAFELGQVKVSLVPSSVLSNTVIINEVVIDGPKVTYEAGLGNSNMGTIQKNIAAFLPAGGGKEVAKPAEGEKPAGEGKKIIIDHFLFDNAQINLSVKLLQGNALPVPLPKIEANGIGRAKDAGDAEGEGIAAVEAVAIVLNRVVAGVITSATDAIAKLGGAGVDAVKGAVGGAVEGVGSGLKGLLKRGADKTEAPAAQ</sequence>
<organism evidence="2 3">
    <name type="scientific">Oligosphaera ethanolica</name>
    <dbReference type="NCBI Taxonomy" id="760260"/>
    <lineage>
        <taxon>Bacteria</taxon>
        <taxon>Pseudomonadati</taxon>
        <taxon>Lentisphaerota</taxon>
        <taxon>Oligosphaeria</taxon>
        <taxon>Oligosphaerales</taxon>
        <taxon>Oligosphaeraceae</taxon>
        <taxon>Oligosphaera</taxon>
    </lineage>
</organism>
<protein>
    <recommendedName>
        <fullName evidence="4">AsmA domain-containing protein</fullName>
    </recommendedName>
</protein>
<accession>A0AAE4AP95</accession>
<reference evidence="2" key="1">
    <citation type="submission" date="2023-07" db="EMBL/GenBank/DDBJ databases">
        <title>Genomic Encyclopedia of Type Strains, Phase IV (KMG-IV): sequencing the most valuable type-strain genomes for metagenomic binning, comparative biology and taxonomic classification.</title>
        <authorList>
            <person name="Goeker M."/>
        </authorList>
    </citation>
    <scope>NUCLEOTIDE SEQUENCE</scope>
    <source>
        <strain evidence="2">DSM 24202</strain>
    </source>
</reference>
<keyword evidence="1" id="KW-0812">Transmembrane</keyword>
<keyword evidence="1" id="KW-0472">Membrane</keyword>
<evidence type="ECO:0000313" key="2">
    <source>
        <dbReference type="EMBL" id="MDQ0291084.1"/>
    </source>
</evidence>
<dbReference type="GO" id="GO:0090313">
    <property type="term" value="P:regulation of protein targeting to membrane"/>
    <property type="evidence" value="ECO:0007669"/>
    <property type="project" value="TreeGrafter"/>
</dbReference>
<gene>
    <name evidence="2" type="ORF">J3R75_003191</name>
</gene>
<dbReference type="AlphaFoldDB" id="A0AAE4AP95"/>
<dbReference type="GO" id="GO:0005886">
    <property type="term" value="C:plasma membrane"/>
    <property type="evidence" value="ECO:0007669"/>
    <property type="project" value="TreeGrafter"/>
</dbReference>
<evidence type="ECO:0008006" key="4">
    <source>
        <dbReference type="Google" id="ProtNLM"/>
    </source>
</evidence>
<dbReference type="RefSeq" id="WP_307263348.1">
    <property type="nucleotide sequence ID" value="NZ_JAUSVL010000001.1"/>
</dbReference>
<proteinExistence type="predicted"/>
<dbReference type="PANTHER" id="PTHR30441">
    <property type="entry name" value="DUF748 DOMAIN-CONTAINING PROTEIN"/>
    <property type="match status" value="1"/>
</dbReference>
<feature type="transmembrane region" description="Helical" evidence="1">
    <location>
        <begin position="12"/>
        <end position="36"/>
    </location>
</feature>